<evidence type="ECO:0000256" key="1">
    <source>
        <dbReference type="ARBA" id="ARBA00001460"/>
    </source>
</evidence>
<gene>
    <name evidence="8" type="primary">hisE</name>
    <name evidence="9" type="ordered locus">Cmaq_1406</name>
</gene>
<dbReference type="Proteomes" id="UP000001137">
    <property type="component" value="Chromosome"/>
</dbReference>
<evidence type="ECO:0000256" key="3">
    <source>
        <dbReference type="ARBA" id="ARBA00022605"/>
    </source>
</evidence>
<dbReference type="EMBL" id="CP000852">
    <property type="protein sequence ID" value="ABW02232.1"/>
    <property type="molecule type" value="Genomic_DNA"/>
</dbReference>
<proteinExistence type="inferred from homology"/>
<keyword evidence="7 8" id="KW-0368">Histidine biosynthesis</keyword>
<evidence type="ECO:0000256" key="7">
    <source>
        <dbReference type="ARBA" id="ARBA00023102"/>
    </source>
</evidence>
<reference evidence="9 10" key="1">
    <citation type="submission" date="2007-10" db="EMBL/GenBank/DDBJ databases">
        <title>Complete sequence of Caldivirga maquilingensis IC-167.</title>
        <authorList>
            <consortium name="US DOE Joint Genome Institute"/>
            <person name="Copeland A."/>
            <person name="Lucas S."/>
            <person name="Lapidus A."/>
            <person name="Barry K."/>
            <person name="Glavina del Rio T."/>
            <person name="Dalin E."/>
            <person name="Tice H."/>
            <person name="Pitluck S."/>
            <person name="Saunders E."/>
            <person name="Brettin T."/>
            <person name="Bruce D."/>
            <person name="Detter J.C."/>
            <person name="Han C."/>
            <person name="Schmutz J."/>
            <person name="Larimer F."/>
            <person name="Land M."/>
            <person name="Hauser L."/>
            <person name="Kyrpides N."/>
            <person name="Ivanova N."/>
            <person name="Biddle J.F."/>
            <person name="Zhang Z."/>
            <person name="Fitz-Gibbon S.T."/>
            <person name="Lowe T.M."/>
            <person name="Saltikov C."/>
            <person name="House C.H."/>
            <person name="Richardson P."/>
        </authorList>
    </citation>
    <scope>NUCLEOTIDE SEQUENCE [LARGE SCALE GENOMIC DNA]</scope>
    <source>
        <strain evidence="10">ATCC 700844 / DSM 13496 / JCM 10307 / IC-167</strain>
    </source>
</reference>
<dbReference type="HOGENOM" id="CLU_123337_0_0_2"/>
<dbReference type="GO" id="GO:0005737">
    <property type="term" value="C:cytoplasm"/>
    <property type="evidence" value="ECO:0007669"/>
    <property type="project" value="UniProtKB-SubCell"/>
</dbReference>
<sequence length="100" mass="11192">MDDCDFLKVLEGVIDDRIKTKRQGSYTYSLYVGGVSLISKKVGEEAVEVAVAAMAKDKDWVVRESADLMYHLLVLLRVMGLSLSDICRELRRRHEGEGSG</sequence>
<dbReference type="CDD" id="cd11534">
    <property type="entry name" value="NTP-PPase_HisIE_like"/>
    <property type="match status" value="1"/>
</dbReference>
<comment type="similarity">
    <text evidence="8">Belongs to the PRA-PH family.</text>
</comment>
<comment type="subcellular location">
    <subcellularLocation>
        <location evidence="8">Cytoplasm</location>
    </subcellularLocation>
</comment>
<dbReference type="InterPro" id="IPR021130">
    <property type="entry name" value="PRib-ATP_PPHydrolase-like"/>
</dbReference>
<dbReference type="GO" id="GO:0005524">
    <property type="term" value="F:ATP binding"/>
    <property type="evidence" value="ECO:0007669"/>
    <property type="project" value="UniProtKB-KW"/>
</dbReference>
<keyword evidence="5 8" id="KW-0378">Hydrolase</keyword>
<keyword evidence="4 8" id="KW-0547">Nucleotide-binding</keyword>
<dbReference type="EC" id="3.6.1.31" evidence="8"/>
<accession>A8M913</accession>
<dbReference type="AlphaFoldDB" id="A8M913"/>
<dbReference type="RefSeq" id="WP_012186451.1">
    <property type="nucleotide sequence ID" value="NC_009954.1"/>
</dbReference>
<comment type="pathway">
    <text evidence="2 8">Amino-acid biosynthesis; L-histidine biosynthesis; L-histidine from 5-phospho-alpha-D-ribose 1-diphosphate: step 2/9.</text>
</comment>
<protein>
    <recommendedName>
        <fullName evidence="8">Phosphoribosyl-ATP pyrophosphatase</fullName>
        <shortName evidence="8">PRA-PH</shortName>
        <ecNumber evidence="8">3.6.1.31</ecNumber>
    </recommendedName>
</protein>
<evidence type="ECO:0000256" key="4">
    <source>
        <dbReference type="ARBA" id="ARBA00022741"/>
    </source>
</evidence>
<dbReference type="STRING" id="397948.Cmaq_1406"/>
<dbReference type="HAMAP" id="MF_01020">
    <property type="entry name" value="HisE"/>
    <property type="match status" value="1"/>
</dbReference>
<organism evidence="9 10">
    <name type="scientific">Caldivirga maquilingensis (strain ATCC 700844 / DSM 13496 / JCM 10307 / IC-167)</name>
    <dbReference type="NCBI Taxonomy" id="397948"/>
    <lineage>
        <taxon>Archaea</taxon>
        <taxon>Thermoproteota</taxon>
        <taxon>Thermoprotei</taxon>
        <taxon>Thermoproteales</taxon>
        <taxon>Thermoproteaceae</taxon>
        <taxon>Caldivirga</taxon>
    </lineage>
</organism>
<dbReference type="OrthoDB" id="39686at2157"/>
<dbReference type="eggNOG" id="arCOG02677">
    <property type="taxonomic scope" value="Archaea"/>
</dbReference>
<dbReference type="GO" id="GO:0004636">
    <property type="term" value="F:phosphoribosyl-ATP diphosphatase activity"/>
    <property type="evidence" value="ECO:0007669"/>
    <property type="project" value="UniProtKB-UniRule"/>
</dbReference>
<evidence type="ECO:0000313" key="9">
    <source>
        <dbReference type="EMBL" id="ABW02232.1"/>
    </source>
</evidence>
<evidence type="ECO:0000256" key="5">
    <source>
        <dbReference type="ARBA" id="ARBA00022801"/>
    </source>
</evidence>
<evidence type="ECO:0000256" key="6">
    <source>
        <dbReference type="ARBA" id="ARBA00022840"/>
    </source>
</evidence>
<dbReference type="NCBIfam" id="TIGR03188">
    <property type="entry name" value="histidine_hisI"/>
    <property type="match status" value="1"/>
</dbReference>
<dbReference type="SUPFAM" id="SSF101386">
    <property type="entry name" value="all-alpha NTP pyrophosphatases"/>
    <property type="match status" value="1"/>
</dbReference>
<dbReference type="GeneID" id="5709686"/>
<keyword evidence="10" id="KW-1185">Reference proteome</keyword>
<comment type="catalytic activity">
    <reaction evidence="1 8">
        <text>1-(5-phospho-beta-D-ribosyl)-ATP + H2O = 1-(5-phospho-beta-D-ribosyl)-5'-AMP + diphosphate + H(+)</text>
        <dbReference type="Rhea" id="RHEA:22828"/>
        <dbReference type="ChEBI" id="CHEBI:15377"/>
        <dbReference type="ChEBI" id="CHEBI:15378"/>
        <dbReference type="ChEBI" id="CHEBI:33019"/>
        <dbReference type="ChEBI" id="CHEBI:59457"/>
        <dbReference type="ChEBI" id="CHEBI:73183"/>
        <dbReference type="EC" id="3.6.1.31"/>
    </reaction>
</comment>
<dbReference type="GO" id="GO:0000105">
    <property type="term" value="P:L-histidine biosynthetic process"/>
    <property type="evidence" value="ECO:0007669"/>
    <property type="project" value="UniProtKB-UniRule"/>
</dbReference>
<evidence type="ECO:0000256" key="2">
    <source>
        <dbReference type="ARBA" id="ARBA00005204"/>
    </source>
</evidence>
<dbReference type="UniPathway" id="UPA00031">
    <property type="reaction ID" value="UER00007"/>
</dbReference>
<dbReference type="KEGG" id="cma:Cmaq_1406"/>
<keyword evidence="6 8" id="KW-0067">ATP-binding</keyword>
<dbReference type="PANTHER" id="PTHR42945:SF1">
    <property type="entry name" value="HISTIDINE BIOSYNTHESIS BIFUNCTIONAL PROTEIN HIS7"/>
    <property type="match status" value="1"/>
</dbReference>
<evidence type="ECO:0000313" key="10">
    <source>
        <dbReference type="Proteomes" id="UP000001137"/>
    </source>
</evidence>
<name>A8M913_CALMQ</name>
<dbReference type="Gene3D" id="1.10.287.1080">
    <property type="entry name" value="MazG-like"/>
    <property type="match status" value="1"/>
</dbReference>
<evidence type="ECO:0000256" key="8">
    <source>
        <dbReference type="HAMAP-Rule" id="MF_01020"/>
    </source>
</evidence>
<dbReference type="PANTHER" id="PTHR42945">
    <property type="entry name" value="HISTIDINE BIOSYNTHESIS BIFUNCTIONAL PROTEIN"/>
    <property type="match status" value="1"/>
</dbReference>
<dbReference type="Pfam" id="PF01503">
    <property type="entry name" value="PRA-PH"/>
    <property type="match status" value="1"/>
</dbReference>
<keyword evidence="8" id="KW-0963">Cytoplasm</keyword>
<dbReference type="InterPro" id="IPR008179">
    <property type="entry name" value="HisE"/>
</dbReference>
<keyword evidence="3 8" id="KW-0028">Amino-acid biosynthesis</keyword>